<keyword evidence="2" id="KW-1185">Reference proteome</keyword>
<accession>A0A077PC30</accession>
<gene>
    <name evidence="1" type="ORF">XBKQ1_1360007</name>
</gene>
<organism evidence="1 2">
    <name type="scientific">Xenorhabdus bovienii str. kraussei Quebec</name>
    <dbReference type="NCBI Taxonomy" id="1398203"/>
    <lineage>
        <taxon>Bacteria</taxon>
        <taxon>Pseudomonadati</taxon>
        <taxon>Pseudomonadota</taxon>
        <taxon>Gammaproteobacteria</taxon>
        <taxon>Enterobacterales</taxon>
        <taxon>Morganellaceae</taxon>
        <taxon>Xenorhabdus</taxon>
    </lineage>
</organism>
<reference evidence="1" key="1">
    <citation type="submission" date="2013-07" db="EMBL/GenBank/DDBJ databases">
        <title>Sub-species coevolution in mutualistic symbiosis.</title>
        <authorList>
            <person name="Murfin K."/>
            <person name="Klassen J."/>
            <person name="Lee M."/>
            <person name="Forst S."/>
            <person name="Stock P."/>
            <person name="Goodrich-Blair H."/>
        </authorList>
    </citation>
    <scope>NUCLEOTIDE SEQUENCE [LARGE SCALE GENOMIC DNA]</scope>
    <source>
        <strain evidence="1">Kraussei Quebec</strain>
    </source>
</reference>
<proteinExistence type="predicted"/>
<evidence type="ECO:0000313" key="1">
    <source>
        <dbReference type="EMBL" id="CDH18578.1"/>
    </source>
</evidence>
<dbReference type="EMBL" id="CBSY010000042">
    <property type="protein sequence ID" value="CDH18578.1"/>
    <property type="molecule type" value="Genomic_DNA"/>
</dbReference>
<protein>
    <submittedName>
        <fullName evidence="1">Uncharacterized protein</fullName>
    </submittedName>
</protein>
<comment type="caution">
    <text evidence="1">The sequence shown here is derived from an EMBL/GenBank/DDBJ whole genome shotgun (WGS) entry which is preliminary data.</text>
</comment>
<evidence type="ECO:0000313" key="2">
    <source>
        <dbReference type="Proteomes" id="UP000028500"/>
    </source>
</evidence>
<dbReference type="RefSeq" id="WP_196243561.1">
    <property type="nucleotide sequence ID" value="NZ_CAWLZI010000131.1"/>
</dbReference>
<dbReference type="HOGENOM" id="CLU_2541789_0_0_6"/>
<dbReference type="Proteomes" id="UP000028500">
    <property type="component" value="Unassembled WGS sequence"/>
</dbReference>
<name>A0A077PC30_XENBV</name>
<dbReference type="AlphaFoldDB" id="A0A077PC30"/>
<sequence length="83" mass="9347">MSDHNLAKKLTVQHSALFFFNGKTVLHDTGGDLAILDNKKVTVTDETCDSYGYPVKTLKYLPEMNHYASRNIVNTQITATPFR</sequence>